<accession>A0A6M3LEI3</accession>
<name>A0A6M3LEI3_9ZZZZ</name>
<evidence type="ECO:0000313" key="2">
    <source>
        <dbReference type="EMBL" id="QJA70393.1"/>
    </source>
</evidence>
<evidence type="ECO:0000313" key="3">
    <source>
        <dbReference type="EMBL" id="QJA91581.1"/>
    </source>
</evidence>
<evidence type="ECO:0000256" key="1">
    <source>
        <dbReference type="SAM" id="MobiDB-lite"/>
    </source>
</evidence>
<dbReference type="EMBL" id="MT141789">
    <property type="protein sequence ID" value="QJA70393.1"/>
    <property type="molecule type" value="Genomic_DNA"/>
</dbReference>
<feature type="region of interest" description="Disordered" evidence="1">
    <location>
        <begin position="25"/>
        <end position="47"/>
    </location>
</feature>
<reference evidence="3" key="1">
    <citation type="submission" date="2020-03" db="EMBL/GenBank/DDBJ databases">
        <title>The deep terrestrial virosphere.</title>
        <authorList>
            <person name="Holmfeldt K."/>
            <person name="Nilsson E."/>
            <person name="Simone D."/>
            <person name="Lopez-Fernandez M."/>
            <person name="Wu X."/>
            <person name="de Brujin I."/>
            <person name="Lundin D."/>
            <person name="Andersson A."/>
            <person name="Bertilsson S."/>
            <person name="Dopson M."/>
        </authorList>
    </citation>
    <scope>NUCLEOTIDE SEQUENCE</scope>
    <source>
        <strain evidence="2">MM415A03754</strain>
        <strain evidence="3">MM415B03321</strain>
    </source>
</reference>
<dbReference type="AlphaFoldDB" id="A0A6M3LEI3"/>
<proteinExistence type="predicted"/>
<organism evidence="3">
    <name type="scientific">viral metagenome</name>
    <dbReference type="NCBI Taxonomy" id="1070528"/>
    <lineage>
        <taxon>unclassified sequences</taxon>
        <taxon>metagenomes</taxon>
        <taxon>organismal metagenomes</taxon>
    </lineage>
</organism>
<gene>
    <name evidence="2" type="ORF">MM415A03754_0003</name>
    <name evidence="3" type="ORF">MM415B03321_0015</name>
</gene>
<protein>
    <submittedName>
        <fullName evidence="3">Uncharacterized protein</fullName>
    </submittedName>
</protein>
<sequence>MPDNELQNKLRKEWQDYCAHECPRRHDSEAGMPSCGPCGWEEEDDDD</sequence>
<dbReference type="EMBL" id="MT142997">
    <property type="protein sequence ID" value="QJA91581.1"/>
    <property type="molecule type" value="Genomic_DNA"/>
</dbReference>